<evidence type="ECO:0000256" key="1">
    <source>
        <dbReference type="ARBA" id="ARBA00004141"/>
    </source>
</evidence>
<evidence type="ECO:0000313" key="8">
    <source>
        <dbReference type="Proteomes" id="UP000004394"/>
    </source>
</evidence>
<keyword evidence="2 5" id="KW-0812">Transmembrane</keyword>
<dbReference type="InterPro" id="IPR009908">
    <property type="entry name" value="Methylamine_util_MauE"/>
</dbReference>
<feature type="transmembrane region" description="Helical" evidence="5">
    <location>
        <begin position="125"/>
        <end position="143"/>
    </location>
</feature>
<feature type="transmembrane region" description="Helical" evidence="5">
    <location>
        <begin position="392"/>
        <end position="414"/>
    </location>
</feature>
<feature type="transmembrane region" description="Helical" evidence="5">
    <location>
        <begin position="7"/>
        <end position="26"/>
    </location>
</feature>
<feature type="transmembrane region" description="Helical" evidence="5">
    <location>
        <begin position="155"/>
        <end position="176"/>
    </location>
</feature>
<reference evidence="7" key="1">
    <citation type="submission" date="2010-07" db="EMBL/GenBank/DDBJ databases">
        <authorList>
            <person name="Muzny D."/>
            <person name="Qin X."/>
            <person name="Deng J."/>
            <person name="Jiang H."/>
            <person name="Liu Y."/>
            <person name="Qu J."/>
            <person name="Song X.-Z."/>
            <person name="Zhang L."/>
            <person name="Thornton R."/>
            <person name="Coyle M."/>
            <person name="Francisco L."/>
            <person name="Jackson L."/>
            <person name="Javaid M."/>
            <person name="Korchina V."/>
            <person name="Kovar C."/>
            <person name="Mata R."/>
            <person name="Mathew T."/>
            <person name="Ngo R."/>
            <person name="Nguyen L."/>
            <person name="Nguyen N."/>
            <person name="Okwuonu G."/>
            <person name="Ongeri F."/>
            <person name="Pham C."/>
            <person name="Simmons D."/>
            <person name="Wilczek-Boney K."/>
            <person name="Hale W."/>
            <person name="Jakkamsetti A."/>
            <person name="Pham P."/>
            <person name="Ruth R."/>
            <person name="San Lucas F."/>
            <person name="Warren J."/>
            <person name="Zhang J."/>
            <person name="Zhao Z."/>
            <person name="Zhou C."/>
            <person name="Zhu D."/>
            <person name="Lee S."/>
            <person name="Bess C."/>
            <person name="Blankenburg K."/>
            <person name="Forbes L."/>
            <person name="Fu Q."/>
            <person name="Gubbala S."/>
            <person name="Hirani K."/>
            <person name="Jayaseelan J.C."/>
            <person name="Lara F."/>
            <person name="Munidasa M."/>
            <person name="Palculict T."/>
            <person name="Patil S."/>
            <person name="Pu L.-L."/>
            <person name="Saada N."/>
            <person name="Tang L."/>
            <person name="Weissenberger G."/>
            <person name="Zhu Y."/>
            <person name="Hemphill L."/>
            <person name="Shang Y."/>
            <person name="Youmans B."/>
            <person name="Ayvaz T."/>
            <person name="Ross M."/>
            <person name="Santibanez J."/>
            <person name="Aqrawi P."/>
            <person name="Gross S."/>
            <person name="Joshi V."/>
            <person name="Fowler G."/>
            <person name="Nazareth L."/>
            <person name="Reid J."/>
            <person name="Worley K."/>
            <person name="Petrosino J."/>
            <person name="Highlander S."/>
            <person name="Gibbs R."/>
        </authorList>
    </citation>
    <scope>NUCLEOTIDE SEQUENCE [LARGE SCALE GENOMIC DNA]</scope>
    <source>
        <strain evidence="7">DSM 16973</strain>
    </source>
</reference>
<comment type="subcellular location">
    <subcellularLocation>
        <location evidence="1">Membrane</location>
        <topology evidence="1">Multi-pass membrane protein</topology>
    </subcellularLocation>
</comment>
<evidence type="ECO:0000256" key="4">
    <source>
        <dbReference type="ARBA" id="ARBA00023136"/>
    </source>
</evidence>
<accession>E0NUY0</accession>
<dbReference type="HOGENOM" id="CLU_041394_0_0_10"/>
<dbReference type="OrthoDB" id="9809429at2"/>
<dbReference type="STRING" id="862515.HMPREF0658_1985"/>
<dbReference type="BioCyc" id="PMAR862515-HMP:GMOO-2013-MONOMER"/>
<evidence type="ECO:0000256" key="2">
    <source>
        <dbReference type="ARBA" id="ARBA00022692"/>
    </source>
</evidence>
<gene>
    <name evidence="7" type="ORF">HMPREF0658_1985</name>
</gene>
<dbReference type="eggNOG" id="COG2259">
    <property type="taxonomic scope" value="Bacteria"/>
</dbReference>
<proteinExistence type="predicted"/>
<feature type="domain" description="Methylamine utilisation protein MauE" evidence="6">
    <location>
        <begin position="6"/>
        <end position="140"/>
    </location>
</feature>
<keyword evidence="3 5" id="KW-1133">Transmembrane helix</keyword>
<dbReference type="NCBIfam" id="NF045576">
    <property type="entry name" value="BT_3928_fam"/>
    <property type="match status" value="1"/>
</dbReference>
<organism evidence="7 8">
    <name type="scientific">Hoylesella marshii DSM 16973 = JCM 13450</name>
    <dbReference type="NCBI Taxonomy" id="862515"/>
    <lineage>
        <taxon>Bacteria</taxon>
        <taxon>Pseudomonadati</taxon>
        <taxon>Bacteroidota</taxon>
        <taxon>Bacteroidia</taxon>
        <taxon>Bacteroidales</taxon>
        <taxon>Prevotellaceae</taxon>
        <taxon>Hoylesella</taxon>
    </lineage>
</organism>
<protein>
    <submittedName>
        <fullName evidence="7">DoxX family protein</fullName>
        <ecNumber evidence="7">5.3.1.1</ecNumber>
    </submittedName>
</protein>
<evidence type="ECO:0000259" key="6">
    <source>
        <dbReference type="Pfam" id="PF07291"/>
    </source>
</evidence>
<dbReference type="AlphaFoldDB" id="E0NUY0"/>
<dbReference type="GO" id="GO:0030416">
    <property type="term" value="P:methylamine metabolic process"/>
    <property type="evidence" value="ECO:0007669"/>
    <property type="project" value="InterPro"/>
</dbReference>
<sequence>MNKLKTILTNVCRLLIAIAFIFSGYVKAVDPLGTQYKIEDYLGALHLMAYVPRFVTLGASVSLSAIEFSIGIFLLLAIRRRLISKVTLVFMSVMTLLTIWIYVANPVEDCGCFGDFIRLTNGETLLKNIVLLGASLTVFFMPLRMYRFISKTNQWIAFHFTFVFILFTSAYSLYLLPVFDFLPYHVGTDINREMEIPEGAKAPEFQTTFILEKDGKQKEFTLEDYPDSSWTFIDSKTVQTQEGYVPPIHDFSLQDMKTGEDLTAAVLERKGYTFLLISPHLEEADDGNFGDIDYLYEYAQEHGYAFYGLTASTMSGVQMWRDITGAEYPFLNADATTLKTMIRSNPGIMLLKDGVIIRKWSHNDLPRQEELSARLEKLPLGHLPADSIPRKIAGVVLWFVLPLFLLTLADRLWAWTHFLKAKKKTDETYNTLK</sequence>
<name>E0NUY0_9BACT</name>
<dbReference type="RefSeq" id="WP_006950336.1">
    <property type="nucleotide sequence ID" value="NZ_GL397214.1"/>
</dbReference>
<dbReference type="Proteomes" id="UP000004394">
    <property type="component" value="Unassembled WGS sequence"/>
</dbReference>
<keyword evidence="7" id="KW-0413">Isomerase</keyword>
<dbReference type="GO" id="GO:0016020">
    <property type="term" value="C:membrane"/>
    <property type="evidence" value="ECO:0007669"/>
    <property type="project" value="UniProtKB-SubCell"/>
</dbReference>
<evidence type="ECO:0000313" key="7">
    <source>
        <dbReference type="EMBL" id="EFM01065.1"/>
    </source>
</evidence>
<feature type="transmembrane region" description="Helical" evidence="5">
    <location>
        <begin position="88"/>
        <end position="105"/>
    </location>
</feature>
<dbReference type="EC" id="5.3.1.1" evidence="7"/>
<keyword evidence="4 5" id="KW-0472">Membrane</keyword>
<dbReference type="Pfam" id="PF07291">
    <property type="entry name" value="MauE"/>
    <property type="match status" value="1"/>
</dbReference>
<evidence type="ECO:0000256" key="3">
    <source>
        <dbReference type="ARBA" id="ARBA00022989"/>
    </source>
</evidence>
<comment type="caution">
    <text evidence="7">The sequence shown here is derived from an EMBL/GenBank/DDBJ whole genome shotgun (WGS) entry which is preliminary data.</text>
</comment>
<evidence type="ECO:0000256" key="5">
    <source>
        <dbReference type="SAM" id="Phobius"/>
    </source>
</evidence>
<keyword evidence="8" id="KW-1185">Reference proteome</keyword>
<dbReference type="EMBL" id="AEEI01000055">
    <property type="protein sequence ID" value="EFM01065.1"/>
    <property type="molecule type" value="Genomic_DNA"/>
</dbReference>
<dbReference type="GO" id="GO:0004807">
    <property type="term" value="F:triose-phosphate isomerase activity"/>
    <property type="evidence" value="ECO:0007669"/>
    <property type="project" value="UniProtKB-EC"/>
</dbReference>
<feature type="transmembrane region" description="Helical" evidence="5">
    <location>
        <begin position="54"/>
        <end position="76"/>
    </location>
</feature>